<name>B9TJT8_RICCO</name>
<dbReference type="InterPro" id="IPR036388">
    <property type="entry name" value="WH-like_DNA-bd_sf"/>
</dbReference>
<dbReference type="SUPFAM" id="SSF52172">
    <property type="entry name" value="CheY-like"/>
    <property type="match status" value="1"/>
</dbReference>
<evidence type="ECO:0000259" key="7">
    <source>
        <dbReference type="PROSITE" id="PS50109"/>
    </source>
</evidence>
<dbReference type="InterPro" id="IPR004358">
    <property type="entry name" value="Sig_transdc_His_kin-like_C"/>
</dbReference>
<dbReference type="InterPro" id="IPR036890">
    <property type="entry name" value="HATPase_C_sf"/>
</dbReference>
<gene>
    <name evidence="9" type="ORF">RCOM_2145460</name>
</gene>
<dbReference type="eggNOG" id="ENOG502SA4I">
    <property type="taxonomic scope" value="Eukaryota"/>
</dbReference>
<dbReference type="Gene3D" id="3.40.50.2300">
    <property type="match status" value="1"/>
</dbReference>
<dbReference type="CDD" id="cd16917">
    <property type="entry name" value="HATPase_UhpB-NarQ-NarX-like"/>
    <property type="match status" value="1"/>
</dbReference>
<dbReference type="SMART" id="SM00421">
    <property type="entry name" value="HTH_LUXR"/>
    <property type="match status" value="1"/>
</dbReference>
<dbReference type="STRING" id="3988.B9TJT8"/>
<keyword evidence="4" id="KW-0238">DNA-binding</keyword>
<dbReference type="GO" id="GO:0000160">
    <property type="term" value="P:phosphorelay signal transduction system"/>
    <property type="evidence" value="ECO:0007669"/>
    <property type="project" value="InterPro"/>
</dbReference>
<keyword evidence="10" id="KW-1185">Reference proteome</keyword>
<dbReference type="PROSITE" id="PS50110">
    <property type="entry name" value="RESPONSE_REGULATORY"/>
    <property type="match status" value="1"/>
</dbReference>
<evidence type="ECO:0000256" key="5">
    <source>
        <dbReference type="PROSITE-ProRule" id="PRU00169"/>
    </source>
</evidence>
<dbReference type="InterPro" id="IPR058245">
    <property type="entry name" value="NreC/VraR/RcsB-like_REC"/>
</dbReference>
<protein>
    <submittedName>
        <fullName evidence="9">Response regulator gacA, putative</fullName>
    </submittedName>
</protein>
<dbReference type="InterPro" id="IPR001789">
    <property type="entry name" value="Sig_transdc_resp-reg_receiver"/>
</dbReference>
<dbReference type="SUPFAM" id="SSF55874">
    <property type="entry name" value="ATPase domain of HSP90 chaperone/DNA topoisomerase II/histidine kinase"/>
    <property type="match status" value="1"/>
</dbReference>
<dbReference type="PANTHER" id="PTHR43214">
    <property type="entry name" value="TWO-COMPONENT RESPONSE REGULATOR"/>
    <property type="match status" value="1"/>
</dbReference>
<dbReference type="InterPro" id="IPR011006">
    <property type="entry name" value="CheY-like_superfamily"/>
</dbReference>
<evidence type="ECO:0000256" key="1">
    <source>
        <dbReference type="ARBA" id="ARBA00004477"/>
    </source>
</evidence>
<dbReference type="GO" id="GO:0000976">
    <property type="term" value="F:transcription cis-regulatory region binding"/>
    <property type="evidence" value="ECO:0000318"/>
    <property type="project" value="GO_Central"/>
</dbReference>
<dbReference type="PRINTS" id="PR00344">
    <property type="entry name" value="BCTRLSENSOR"/>
</dbReference>
<dbReference type="GO" id="GO:0004672">
    <property type="term" value="F:protein kinase activity"/>
    <property type="evidence" value="ECO:0007669"/>
    <property type="project" value="UniProtKB-ARBA"/>
</dbReference>
<dbReference type="PROSITE" id="PS50109">
    <property type="entry name" value="HIS_KIN"/>
    <property type="match status" value="1"/>
</dbReference>
<dbReference type="PROSITE" id="PS50043">
    <property type="entry name" value="HTH_LUXR_2"/>
    <property type="match status" value="1"/>
</dbReference>
<dbReference type="PANTHER" id="PTHR43214:SF43">
    <property type="entry name" value="TWO-COMPONENT RESPONSE REGULATOR"/>
    <property type="match status" value="1"/>
</dbReference>
<dbReference type="SUPFAM" id="SSF46894">
    <property type="entry name" value="C-terminal effector domain of the bipartite response regulators"/>
    <property type="match status" value="1"/>
</dbReference>
<feature type="modified residue" description="4-aspartylphosphate" evidence="5">
    <location>
        <position position="112"/>
    </location>
</feature>
<sequence>MLTNITRHAEAENITVAIEREIRNDLIGLHISVRDDGKGFDPSRTEGMGLPGMRERVEGLGGELIVESRFGQGTEIRAWIPNTGFEVVAEAESGERGYQLFGEYLPDAAVMDLTMPGMGGMEAIRRTIARYPAAKLLVLSMHENAAFANQALKAGAKGYLAKNSLAEELVDALQAILNGKTYLSPEIARKIALQTLEDKGDPMQQLSAREFEIFRLLAEGKETEDIAQALKLSVKTVANYQTTIKQKLGITSPVEMVRLAIRHGVIES</sequence>
<feature type="domain" description="Histidine kinase" evidence="7">
    <location>
        <begin position="1"/>
        <end position="84"/>
    </location>
</feature>
<dbReference type="AlphaFoldDB" id="B9TJT8"/>
<organism evidence="9 10">
    <name type="scientific">Ricinus communis</name>
    <name type="common">Castor bean</name>
    <dbReference type="NCBI Taxonomy" id="3988"/>
    <lineage>
        <taxon>Eukaryota</taxon>
        <taxon>Viridiplantae</taxon>
        <taxon>Streptophyta</taxon>
        <taxon>Embryophyta</taxon>
        <taxon>Tracheophyta</taxon>
        <taxon>Spermatophyta</taxon>
        <taxon>Magnoliopsida</taxon>
        <taxon>eudicotyledons</taxon>
        <taxon>Gunneridae</taxon>
        <taxon>Pentapetalae</taxon>
        <taxon>rosids</taxon>
        <taxon>fabids</taxon>
        <taxon>Malpighiales</taxon>
        <taxon>Euphorbiaceae</taxon>
        <taxon>Acalyphoideae</taxon>
        <taxon>Acalypheae</taxon>
        <taxon>Ricinus</taxon>
    </lineage>
</organism>
<accession>B9TJT8</accession>
<evidence type="ECO:0000259" key="6">
    <source>
        <dbReference type="PROSITE" id="PS50043"/>
    </source>
</evidence>
<feature type="domain" description="Response regulatory" evidence="8">
    <location>
        <begin position="62"/>
        <end position="177"/>
    </location>
</feature>
<dbReference type="CDD" id="cd17535">
    <property type="entry name" value="REC_NarL-like"/>
    <property type="match status" value="1"/>
</dbReference>
<reference evidence="10" key="1">
    <citation type="journal article" date="2010" name="Nat. Biotechnol.">
        <title>Draft genome sequence of the oilseed species Ricinus communis.</title>
        <authorList>
            <person name="Chan A.P."/>
            <person name="Crabtree J."/>
            <person name="Zhao Q."/>
            <person name="Lorenzi H."/>
            <person name="Orvis J."/>
            <person name="Puiu D."/>
            <person name="Melake-Berhan A."/>
            <person name="Jones K.M."/>
            <person name="Redman J."/>
            <person name="Chen G."/>
            <person name="Cahoon E.B."/>
            <person name="Gedil M."/>
            <person name="Stanke M."/>
            <person name="Haas B.J."/>
            <person name="Wortman J.R."/>
            <person name="Fraser-Liggett C.M."/>
            <person name="Ravel J."/>
            <person name="Rabinowicz P.D."/>
        </authorList>
    </citation>
    <scope>NUCLEOTIDE SEQUENCE [LARGE SCALE GENOMIC DNA]</scope>
    <source>
        <strain evidence="10">cv. Hale</strain>
    </source>
</reference>
<dbReference type="InParanoid" id="B9TJT8"/>
<evidence type="ECO:0000256" key="4">
    <source>
        <dbReference type="ARBA" id="ARBA00023125"/>
    </source>
</evidence>
<dbReference type="InterPro" id="IPR000792">
    <property type="entry name" value="Tscrpt_reg_LuxR_C"/>
</dbReference>
<dbReference type="Proteomes" id="UP000008311">
    <property type="component" value="Unassembled WGS sequence"/>
</dbReference>
<keyword evidence="3" id="KW-0256">Endoplasmic reticulum</keyword>
<dbReference type="CDD" id="cd06170">
    <property type="entry name" value="LuxR_C_like"/>
    <property type="match status" value="1"/>
</dbReference>
<keyword evidence="2 5" id="KW-0597">Phosphoprotein</keyword>
<dbReference type="InterPro" id="IPR005467">
    <property type="entry name" value="His_kinase_dom"/>
</dbReference>
<dbReference type="Pfam" id="PF00072">
    <property type="entry name" value="Response_reg"/>
    <property type="match status" value="1"/>
</dbReference>
<dbReference type="Gene3D" id="1.10.10.10">
    <property type="entry name" value="Winged helix-like DNA-binding domain superfamily/Winged helix DNA-binding domain"/>
    <property type="match status" value="1"/>
</dbReference>
<evidence type="ECO:0000313" key="9">
    <source>
        <dbReference type="EMBL" id="EEF23876.1"/>
    </source>
</evidence>
<dbReference type="InterPro" id="IPR039420">
    <property type="entry name" value="WalR-like"/>
</dbReference>
<dbReference type="GO" id="GO:0006355">
    <property type="term" value="P:regulation of DNA-templated transcription"/>
    <property type="evidence" value="ECO:0000318"/>
    <property type="project" value="GO_Central"/>
</dbReference>
<dbReference type="InterPro" id="IPR016032">
    <property type="entry name" value="Sig_transdc_resp-reg_C-effctor"/>
</dbReference>
<dbReference type="GO" id="GO:0003700">
    <property type="term" value="F:DNA-binding transcription factor activity"/>
    <property type="evidence" value="ECO:0000318"/>
    <property type="project" value="GO_Central"/>
</dbReference>
<feature type="domain" description="HTH luxR-type" evidence="6">
    <location>
        <begin position="199"/>
        <end position="264"/>
    </location>
</feature>
<dbReference type="GO" id="GO:0005789">
    <property type="term" value="C:endoplasmic reticulum membrane"/>
    <property type="evidence" value="ECO:0007669"/>
    <property type="project" value="UniProtKB-SubCell"/>
</dbReference>
<evidence type="ECO:0000313" key="10">
    <source>
        <dbReference type="Proteomes" id="UP000008311"/>
    </source>
</evidence>
<evidence type="ECO:0000259" key="8">
    <source>
        <dbReference type="PROSITE" id="PS50110"/>
    </source>
</evidence>
<comment type="subcellular location">
    <subcellularLocation>
        <location evidence="1">Endoplasmic reticulum membrane</location>
        <topology evidence="1">Multi-pass membrane protein</topology>
    </subcellularLocation>
</comment>
<dbReference type="Gene3D" id="3.30.565.10">
    <property type="entry name" value="Histidine kinase-like ATPase, C-terminal domain"/>
    <property type="match status" value="1"/>
</dbReference>
<evidence type="ECO:0000256" key="2">
    <source>
        <dbReference type="ARBA" id="ARBA00022553"/>
    </source>
</evidence>
<dbReference type="PRINTS" id="PR00038">
    <property type="entry name" value="HTHLUXR"/>
</dbReference>
<dbReference type="Pfam" id="PF00196">
    <property type="entry name" value="GerE"/>
    <property type="match status" value="1"/>
</dbReference>
<dbReference type="EMBL" id="EQ984355">
    <property type="protein sequence ID" value="EEF23876.1"/>
    <property type="molecule type" value="Genomic_DNA"/>
</dbReference>
<proteinExistence type="predicted"/>
<dbReference type="SMART" id="SM00448">
    <property type="entry name" value="REC"/>
    <property type="match status" value="1"/>
</dbReference>
<evidence type="ECO:0000256" key="3">
    <source>
        <dbReference type="ARBA" id="ARBA00022824"/>
    </source>
</evidence>